<keyword evidence="2" id="KW-0805">Transcription regulation</keyword>
<feature type="region of interest" description="Disordered" evidence="6">
    <location>
        <begin position="88"/>
        <end position="119"/>
    </location>
</feature>
<feature type="compositionally biased region" description="Low complexity" evidence="6">
    <location>
        <begin position="219"/>
        <end position="231"/>
    </location>
</feature>
<evidence type="ECO:0000256" key="5">
    <source>
        <dbReference type="ARBA" id="ARBA00023242"/>
    </source>
</evidence>
<keyword evidence="9" id="KW-1185">Reference proteome</keyword>
<dbReference type="GeneID" id="17040052"/>
<dbReference type="OrthoDB" id="515727at2759"/>
<dbReference type="GO" id="GO:0003700">
    <property type="term" value="F:DNA-binding transcription factor activity"/>
    <property type="evidence" value="ECO:0007669"/>
    <property type="project" value="InterPro"/>
</dbReference>
<evidence type="ECO:0000256" key="6">
    <source>
        <dbReference type="SAM" id="MobiDB-lite"/>
    </source>
</evidence>
<dbReference type="PROSITE" id="PS51032">
    <property type="entry name" value="AP2_ERF"/>
    <property type="match status" value="1"/>
</dbReference>
<protein>
    <recommendedName>
        <fullName evidence="7">AP2/ERF domain-containing protein</fullName>
    </recommendedName>
</protein>
<evidence type="ECO:0000313" key="9">
    <source>
        <dbReference type="Proteomes" id="UP000007264"/>
    </source>
</evidence>
<comment type="subcellular location">
    <subcellularLocation>
        <location evidence="1">Nucleus</location>
    </subcellularLocation>
</comment>
<dbReference type="GO" id="GO:0005634">
    <property type="term" value="C:nucleus"/>
    <property type="evidence" value="ECO:0007669"/>
    <property type="project" value="UniProtKB-SubCell"/>
</dbReference>
<feature type="region of interest" description="Disordered" evidence="6">
    <location>
        <begin position="288"/>
        <end position="347"/>
    </location>
</feature>
<accession>I0YUJ8</accession>
<feature type="region of interest" description="Disordered" evidence="6">
    <location>
        <begin position="384"/>
        <end position="431"/>
    </location>
</feature>
<dbReference type="PANTHER" id="PTHR32467">
    <property type="entry name" value="AP2-LIKE ETHYLENE-RESPONSIVE TRANSCRIPTION FACTOR"/>
    <property type="match status" value="1"/>
</dbReference>
<comment type="caution">
    <text evidence="8">The sequence shown here is derived from an EMBL/GenBank/DDBJ whole genome shotgun (WGS) entry which is preliminary data.</text>
</comment>
<evidence type="ECO:0000259" key="7">
    <source>
        <dbReference type="PROSITE" id="PS51032"/>
    </source>
</evidence>
<keyword evidence="4" id="KW-0804">Transcription</keyword>
<sequence>MARGSSQRANARVANGGVQGGPTRASKPDVPSLGIGQDQPGSQDRSADAAWSSPQSAGMFESNFIDPPSPDQDLAWLLDLEPLPVDFSPRGSHTGAGFDAGSSPAISTPHQPGSVQSNGSNAVVYPSPAATHDSNSALAAFDALMRDAMKAAGEELDGSEDLQARPQFASGAELAVGQLNTKRPPLHHSRSSLDDFELAIRDLVTPMAVTAEEARLIWPQGSPGDSPGDPGLIWSQQQPPGFTPEPHSQGAWETSQQPQQQLQMTHGKQEDLRAFLLESRYNSAPELPLLDHQIPPLPDNPWGNDASTRGANHQRSQNSTDVTASPGTARIGSEATPGIIRAQSQDFTIDPETGRKLRFGPAMAVRTNVVDLPSVTALFADVSSRGLKRQRRWSPSPASTPTKNAVRRRGRSSKSPSLTAAADFPLPPGISAVDEDRGTWRGMCRHMPDPPPLSSDQAVSQSIAAPSQIDIPRQQVAQVQPAEAGGKPEEAALEGTVKSGGPVFDARLPLRGKVANTGNAATSPALTQATHQAVAPASPPLNQQQRVQSRGVPLSPVSGQSAFTEDRGAGALSAAAELAVEAGDEPASGSEGTQGGAVATPAGFGGITRGVIRAAALSGKHKAPVFRLEELHRAHSQQQMQQSQSQQQRFKGVTRGPWSVTWDAHVPSPAAGLRAQLGLAPLAPDQAPDEDVQPIYVGTFLTQTSAAKAHDVAALRICLEPEAAAAAEEAAAAASDSSLSLNFSPDSYHQGMQEMRGASVSDFIQALQQHSAFETQRTSRYKGVHMLSDNEWVARFLEQEDAPIL</sequence>
<dbReference type="InterPro" id="IPR001471">
    <property type="entry name" value="AP2/ERF_dom"/>
</dbReference>
<feature type="region of interest" description="Disordered" evidence="6">
    <location>
        <begin position="532"/>
        <end position="562"/>
    </location>
</feature>
<evidence type="ECO:0000256" key="3">
    <source>
        <dbReference type="ARBA" id="ARBA00023125"/>
    </source>
</evidence>
<organism evidence="8 9">
    <name type="scientific">Coccomyxa subellipsoidea (strain C-169)</name>
    <name type="common">Green microalga</name>
    <dbReference type="NCBI Taxonomy" id="574566"/>
    <lineage>
        <taxon>Eukaryota</taxon>
        <taxon>Viridiplantae</taxon>
        <taxon>Chlorophyta</taxon>
        <taxon>core chlorophytes</taxon>
        <taxon>Trebouxiophyceae</taxon>
        <taxon>Trebouxiophyceae incertae sedis</taxon>
        <taxon>Coccomyxaceae</taxon>
        <taxon>Coccomyxa</taxon>
        <taxon>Coccomyxa subellipsoidea</taxon>
    </lineage>
</organism>
<proteinExistence type="predicted"/>
<feature type="region of interest" description="Disordered" evidence="6">
    <location>
        <begin position="217"/>
        <end position="268"/>
    </location>
</feature>
<dbReference type="PANTHER" id="PTHR32467:SF90">
    <property type="entry name" value="AP2-LIKE ETHYLENE-RESPONSIVE TRANSCRIPTION FACTOR AIL1"/>
    <property type="match status" value="1"/>
</dbReference>
<evidence type="ECO:0000256" key="4">
    <source>
        <dbReference type="ARBA" id="ARBA00023163"/>
    </source>
</evidence>
<dbReference type="Gene3D" id="3.30.730.10">
    <property type="entry name" value="AP2/ERF domain"/>
    <property type="match status" value="1"/>
</dbReference>
<evidence type="ECO:0000313" key="8">
    <source>
        <dbReference type="EMBL" id="EIE22067.1"/>
    </source>
</evidence>
<gene>
    <name evidence="8" type="ORF">COCSUDRAFT_56499</name>
</gene>
<reference evidence="8 9" key="1">
    <citation type="journal article" date="2012" name="Genome Biol.">
        <title>The genome of the polar eukaryotic microalga coccomyxa subellipsoidea reveals traits of cold adaptation.</title>
        <authorList>
            <person name="Blanc G."/>
            <person name="Agarkova I."/>
            <person name="Grimwood J."/>
            <person name="Kuo A."/>
            <person name="Brueggeman A."/>
            <person name="Dunigan D."/>
            <person name="Gurnon J."/>
            <person name="Ladunga I."/>
            <person name="Lindquist E."/>
            <person name="Lucas S."/>
            <person name="Pangilinan J."/>
            <person name="Proschold T."/>
            <person name="Salamov A."/>
            <person name="Schmutz J."/>
            <person name="Weeks D."/>
            <person name="Yamada T."/>
            <person name="Claverie J.M."/>
            <person name="Grigoriev I."/>
            <person name="Van Etten J."/>
            <person name="Lomsadze A."/>
            <person name="Borodovsky M."/>
        </authorList>
    </citation>
    <scope>NUCLEOTIDE SEQUENCE [LARGE SCALE GENOMIC DNA]</scope>
    <source>
        <strain evidence="8 9">C-169</strain>
    </source>
</reference>
<dbReference type="RefSeq" id="XP_005646611.1">
    <property type="nucleotide sequence ID" value="XM_005646554.1"/>
</dbReference>
<feature type="compositionally biased region" description="Polar residues" evidence="6">
    <location>
        <begin position="305"/>
        <end position="326"/>
    </location>
</feature>
<keyword evidence="3" id="KW-0238">DNA-binding</keyword>
<dbReference type="GO" id="GO:0003677">
    <property type="term" value="F:DNA binding"/>
    <property type="evidence" value="ECO:0007669"/>
    <property type="project" value="UniProtKB-KW"/>
</dbReference>
<dbReference type="Proteomes" id="UP000007264">
    <property type="component" value="Unassembled WGS sequence"/>
</dbReference>
<feature type="region of interest" description="Disordered" evidence="6">
    <location>
        <begin position="1"/>
        <end position="73"/>
    </location>
</feature>
<name>I0YUJ8_COCSC</name>
<evidence type="ECO:0000256" key="1">
    <source>
        <dbReference type="ARBA" id="ARBA00004123"/>
    </source>
</evidence>
<feature type="compositionally biased region" description="Polar residues" evidence="6">
    <location>
        <begin position="104"/>
        <end position="119"/>
    </location>
</feature>
<evidence type="ECO:0000256" key="2">
    <source>
        <dbReference type="ARBA" id="ARBA00023015"/>
    </source>
</evidence>
<dbReference type="InterPro" id="IPR036955">
    <property type="entry name" value="AP2/ERF_dom_sf"/>
</dbReference>
<dbReference type="KEGG" id="csl:COCSUDRAFT_56499"/>
<dbReference type="AlphaFoldDB" id="I0YUJ8"/>
<dbReference type="EMBL" id="AGSI01000011">
    <property type="protein sequence ID" value="EIE22067.1"/>
    <property type="molecule type" value="Genomic_DNA"/>
</dbReference>
<keyword evidence="5" id="KW-0539">Nucleus</keyword>
<feature type="domain" description="AP2/ERF" evidence="7">
    <location>
        <begin position="649"/>
        <end position="744"/>
    </location>
</feature>
<dbReference type="SMART" id="SM00380">
    <property type="entry name" value="AP2"/>
    <property type="match status" value="1"/>
</dbReference>